<keyword evidence="3" id="KW-1185">Reference proteome</keyword>
<organism evidence="2 3">
    <name type="scientific">Mucuna pruriens</name>
    <name type="common">Velvet bean</name>
    <name type="synonym">Dolichos pruriens</name>
    <dbReference type="NCBI Taxonomy" id="157652"/>
    <lineage>
        <taxon>Eukaryota</taxon>
        <taxon>Viridiplantae</taxon>
        <taxon>Streptophyta</taxon>
        <taxon>Embryophyta</taxon>
        <taxon>Tracheophyta</taxon>
        <taxon>Spermatophyta</taxon>
        <taxon>Magnoliopsida</taxon>
        <taxon>eudicotyledons</taxon>
        <taxon>Gunneridae</taxon>
        <taxon>Pentapetalae</taxon>
        <taxon>rosids</taxon>
        <taxon>fabids</taxon>
        <taxon>Fabales</taxon>
        <taxon>Fabaceae</taxon>
        <taxon>Papilionoideae</taxon>
        <taxon>50 kb inversion clade</taxon>
        <taxon>NPAAA clade</taxon>
        <taxon>indigoferoid/millettioid clade</taxon>
        <taxon>Phaseoleae</taxon>
        <taxon>Mucuna</taxon>
    </lineage>
</organism>
<dbReference type="PANTHER" id="PTHR48154:SF1">
    <property type="entry name" value="PROTEIN, PUTATIVE-RELATED"/>
    <property type="match status" value="1"/>
</dbReference>
<protein>
    <recommendedName>
        <fullName evidence="1">DUF7745 domain-containing protein</fullName>
    </recommendedName>
</protein>
<proteinExistence type="predicted"/>
<accession>A0A371FFZ4</accession>
<name>A0A371FFZ4_MUCPR</name>
<dbReference type="AlphaFoldDB" id="A0A371FFZ4"/>
<evidence type="ECO:0000313" key="3">
    <source>
        <dbReference type="Proteomes" id="UP000257109"/>
    </source>
</evidence>
<evidence type="ECO:0000313" key="2">
    <source>
        <dbReference type="EMBL" id="RDX77244.1"/>
    </source>
</evidence>
<comment type="caution">
    <text evidence="2">The sequence shown here is derived from an EMBL/GenBank/DDBJ whole genome shotgun (WGS) entry which is preliminary data.</text>
</comment>
<dbReference type="EMBL" id="QJKJ01009235">
    <property type="protein sequence ID" value="RDX77244.1"/>
    <property type="molecule type" value="Genomic_DNA"/>
</dbReference>
<reference evidence="2" key="1">
    <citation type="submission" date="2018-05" db="EMBL/GenBank/DDBJ databases">
        <title>Draft genome of Mucuna pruriens seed.</title>
        <authorList>
            <person name="Nnadi N.E."/>
            <person name="Vos R."/>
            <person name="Hasami M.H."/>
            <person name="Devisetty U.K."/>
            <person name="Aguiy J.C."/>
        </authorList>
    </citation>
    <scope>NUCLEOTIDE SEQUENCE [LARGE SCALE GENOMIC DNA]</scope>
    <source>
        <strain evidence="2">JCA_2017</strain>
    </source>
</reference>
<dbReference type="Proteomes" id="UP000257109">
    <property type="component" value="Unassembled WGS sequence"/>
</dbReference>
<gene>
    <name evidence="2" type="ORF">CR513_42660</name>
</gene>
<feature type="domain" description="DUF7745" evidence="1">
    <location>
        <begin position="6"/>
        <end position="208"/>
    </location>
</feature>
<feature type="non-terminal residue" evidence="2">
    <location>
        <position position="1"/>
    </location>
</feature>
<evidence type="ECO:0000259" key="1">
    <source>
        <dbReference type="Pfam" id="PF24924"/>
    </source>
</evidence>
<dbReference type="Pfam" id="PF24924">
    <property type="entry name" value="DUF7745"/>
    <property type="match status" value="1"/>
</dbReference>
<dbReference type="InterPro" id="IPR056647">
    <property type="entry name" value="DUF7745"/>
</dbReference>
<sequence length="208" mass="24061">MKVKRNRNGIEGLPQGYMEMRMNCHMKEGDRQTVIDILDLLIYGIVLFSHLEDYVDLVAIDIFFAIQDKNENLVLAILFDTYQERSGRSLRCCTHLCHGKCKTMCPIKDYKCDNDESRVDSWLMEAIEGMVRWHPKWNERESFIASCGGSPNIPFIGMLDCSNYNPTLTLRQNGYPMTTPPIERSTTPFIIHGRSMQDAKLFQKIRQA</sequence>
<dbReference type="PANTHER" id="PTHR48154">
    <property type="entry name" value="PROTEIN, PUTATIVE-RELATED"/>
    <property type="match status" value="1"/>
</dbReference>